<name>A0A4D7JIG3_9BACT</name>
<dbReference type="RefSeq" id="WP_137090999.1">
    <property type="nucleotide sequence ID" value="NZ_CP028923.1"/>
</dbReference>
<accession>A0A4D7JIG3</accession>
<reference evidence="1 2" key="1">
    <citation type="submission" date="2018-04" db="EMBL/GenBank/DDBJ databases">
        <title>Complete genome uncultured novel isolate.</title>
        <authorList>
            <person name="Merlino G."/>
        </authorList>
    </citation>
    <scope>NUCLEOTIDE SEQUENCE [LARGE SCALE GENOMIC DNA]</scope>
    <source>
        <strain evidence="2">R1DC9</strain>
    </source>
</reference>
<evidence type="ECO:0000313" key="1">
    <source>
        <dbReference type="EMBL" id="QCK15401.1"/>
    </source>
</evidence>
<dbReference type="EMBL" id="CP028923">
    <property type="protein sequence ID" value="QCK15401.1"/>
    <property type="molecule type" value="Genomic_DNA"/>
</dbReference>
<dbReference type="Proteomes" id="UP000298616">
    <property type="component" value="Chromosome"/>
</dbReference>
<gene>
    <name evidence="1" type="ORF">DCC35_11920</name>
</gene>
<proteinExistence type="predicted"/>
<dbReference type="KEGG" id="fpf:DCC35_11920"/>
<protein>
    <submittedName>
        <fullName evidence="1">Uncharacterized protein</fullName>
    </submittedName>
</protein>
<dbReference type="OrthoDB" id="102964at2"/>
<evidence type="ECO:0000313" key="2">
    <source>
        <dbReference type="Proteomes" id="UP000298616"/>
    </source>
</evidence>
<dbReference type="AlphaFoldDB" id="A0A4D7JIG3"/>
<keyword evidence="2" id="KW-1185">Reference proteome</keyword>
<sequence length="445" mass="50703">MKKLILIKVLIFLQFCIYGQNNWPQIINTKSGASITIYQPHPEELNGNHLKVRSAISVKKNMNIDPVFGAIWADVMITVDRDSRTASLESVNITEVRFPEDLSPEESESLKELIEETAPTWDLVIYLDEIIATIEKDQELIRPDYDNSPPEIVYVDHESILVLIDGDPIYNKQKDLNIEIITNTPFLIFKDLDNNQFYLYGEKFWFSSASLFGEWKELSSLPKKIASIDKEIKKQENQNEKEVKVFKTTPKIIIKTNPAELISSNGPASFSNIQGTNLLYMDNSGDNVFMNIEDQYYYTVLSGRWYRSKKLDGTWEFIESDALPKDFSAIPEGSEKDNVLANVAGTVAAEEALLDAQIPQTAKVNRKEATCNVEYDGKPKFEQIKGTSLSFAVNTSATVIRDNKGFYAVENGVWFLAMILKVHGLWLQTDRKKLRKYLLITQPIM</sequence>
<organism evidence="1 2">
    <name type="scientific">Mangrovivirga cuniculi</name>
    <dbReference type="NCBI Taxonomy" id="2715131"/>
    <lineage>
        <taxon>Bacteria</taxon>
        <taxon>Pseudomonadati</taxon>
        <taxon>Bacteroidota</taxon>
        <taxon>Cytophagia</taxon>
        <taxon>Cytophagales</taxon>
        <taxon>Mangrovivirgaceae</taxon>
        <taxon>Mangrovivirga</taxon>
    </lineage>
</organism>